<proteinExistence type="predicted"/>
<evidence type="ECO:0000313" key="3">
    <source>
        <dbReference type="Proteomes" id="UP000324222"/>
    </source>
</evidence>
<sequence>MTDADEGEGGGLTSFMSVVLGSVGDDVCPVQCGLFISTAHRPRACEGREGKVEGCQHGRFCAVKGGVMAPVNTGREGGRSREEGGSEREREEKERGRGKRMLLAFCGDQFDQQGSMFIPLHRPTVSLSRHPHSHFSSTSKGKRRRKCKASTSPPTPQNPYHVPTRSAFPLHLLLPPLHTVTRPPDLPDSTCGKTL</sequence>
<evidence type="ECO:0000313" key="2">
    <source>
        <dbReference type="EMBL" id="MPC41323.1"/>
    </source>
</evidence>
<feature type="compositionally biased region" description="Basic and acidic residues" evidence="1">
    <location>
        <begin position="76"/>
        <end position="95"/>
    </location>
</feature>
<protein>
    <submittedName>
        <fullName evidence="2">Uncharacterized protein</fullName>
    </submittedName>
</protein>
<keyword evidence="3" id="KW-1185">Reference proteome</keyword>
<dbReference type="EMBL" id="VSRR010005010">
    <property type="protein sequence ID" value="MPC41323.1"/>
    <property type="molecule type" value="Genomic_DNA"/>
</dbReference>
<evidence type="ECO:0000256" key="1">
    <source>
        <dbReference type="SAM" id="MobiDB-lite"/>
    </source>
</evidence>
<dbReference type="Proteomes" id="UP000324222">
    <property type="component" value="Unassembled WGS sequence"/>
</dbReference>
<organism evidence="2 3">
    <name type="scientific">Portunus trituberculatus</name>
    <name type="common">Swimming crab</name>
    <name type="synonym">Neptunus trituberculatus</name>
    <dbReference type="NCBI Taxonomy" id="210409"/>
    <lineage>
        <taxon>Eukaryota</taxon>
        <taxon>Metazoa</taxon>
        <taxon>Ecdysozoa</taxon>
        <taxon>Arthropoda</taxon>
        <taxon>Crustacea</taxon>
        <taxon>Multicrustacea</taxon>
        <taxon>Malacostraca</taxon>
        <taxon>Eumalacostraca</taxon>
        <taxon>Eucarida</taxon>
        <taxon>Decapoda</taxon>
        <taxon>Pleocyemata</taxon>
        <taxon>Brachyura</taxon>
        <taxon>Eubrachyura</taxon>
        <taxon>Portunoidea</taxon>
        <taxon>Portunidae</taxon>
        <taxon>Portuninae</taxon>
        <taxon>Portunus</taxon>
    </lineage>
</organism>
<dbReference type="AlphaFoldDB" id="A0A5B7F8A8"/>
<comment type="caution">
    <text evidence="2">The sequence shown here is derived from an EMBL/GenBank/DDBJ whole genome shotgun (WGS) entry which is preliminary data.</text>
</comment>
<feature type="region of interest" description="Disordered" evidence="1">
    <location>
        <begin position="69"/>
        <end position="97"/>
    </location>
</feature>
<accession>A0A5B7F8A8</accession>
<gene>
    <name evidence="2" type="ORF">E2C01_034912</name>
</gene>
<feature type="region of interest" description="Disordered" evidence="1">
    <location>
        <begin position="123"/>
        <end position="164"/>
    </location>
</feature>
<name>A0A5B7F8A8_PORTR</name>
<reference evidence="2 3" key="1">
    <citation type="submission" date="2019-05" db="EMBL/GenBank/DDBJ databases">
        <title>Another draft genome of Portunus trituberculatus and its Hox gene families provides insights of decapod evolution.</title>
        <authorList>
            <person name="Jeong J.-H."/>
            <person name="Song I."/>
            <person name="Kim S."/>
            <person name="Choi T."/>
            <person name="Kim D."/>
            <person name="Ryu S."/>
            <person name="Kim W."/>
        </authorList>
    </citation>
    <scope>NUCLEOTIDE SEQUENCE [LARGE SCALE GENOMIC DNA]</scope>
    <source>
        <tissue evidence="2">Muscle</tissue>
    </source>
</reference>